<protein>
    <submittedName>
        <fullName evidence="2">Uncharacterized protein</fullName>
    </submittedName>
</protein>
<evidence type="ECO:0000256" key="1">
    <source>
        <dbReference type="SAM" id="Phobius"/>
    </source>
</evidence>
<keyword evidence="1" id="KW-1133">Transmembrane helix</keyword>
<organism evidence="2 3">
    <name type="scientific">Cyclobacterium amurskyense</name>
    <dbReference type="NCBI Taxonomy" id="320787"/>
    <lineage>
        <taxon>Bacteria</taxon>
        <taxon>Pseudomonadati</taxon>
        <taxon>Bacteroidota</taxon>
        <taxon>Cytophagia</taxon>
        <taxon>Cytophagales</taxon>
        <taxon>Cyclobacteriaceae</taxon>
        <taxon>Cyclobacterium</taxon>
    </lineage>
</organism>
<accession>A0A0H4PHR6</accession>
<feature type="transmembrane region" description="Helical" evidence="1">
    <location>
        <begin position="63"/>
        <end position="84"/>
    </location>
</feature>
<keyword evidence="1" id="KW-0472">Membrane</keyword>
<keyword evidence="1" id="KW-0812">Transmembrane</keyword>
<keyword evidence="3" id="KW-1185">Reference proteome</keyword>
<name>A0A0H4PHR6_9BACT</name>
<gene>
    <name evidence="2" type="ORF">CA2015_3172</name>
</gene>
<feature type="transmembrane region" description="Helical" evidence="1">
    <location>
        <begin position="99"/>
        <end position="120"/>
    </location>
</feature>
<dbReference type="Proteomes" id="UP000036520">
    <property type="component" value="Chromosome"/>
</dbReference>
<reference evidence="2 3" key="1">
    <citation type="submission" date="2015-07" db="EMBL/GenBank/DDBJ databases">
        <authorList>
            <person name="Kim K.M."/>
        </authorList>
    </citation>
    <scope>NUCLEOTIDE SEQUENCE [LARGE SCALE GENOMIC DNA]</scope>
    <source>
        <strain evidence="2 3">KCTC 12363</strain>
    </source>
</reference>
<dbReference type="EMBL" id="CP012040">
    <property type="protein sequence ID" value="AKP52570.1"/>
    <property type="molecule type" value="Genomic_DNA"/>
</dbReference>
<evidence type="ECO:0000313" key="3">
    <source>
        <dbReference type="Proteomes" id="UP000036520"/>
    </source>
</evidence>
<dbReference type="AlphaFoldDB" id="A0A0H4PHR6"/>
<sequence>MRFMIELVHLCRKCGKTNFISIFHHDRYALSEKLGTEFKSECRYCGVEATTLVNNVYARIIPLYGMIVFGLLLLLACYFCYFLWNEYWRDSVLVQNKSIQFSFIGSCIPIVIMAVLSISLREKIMTFNK</sequence>
<dbReference type="KEGG" id="camu:CA2015_3172"/>
<evidence type="ECO:0000313" key="2">
    <source>
        <dbReference type="EMBL" id="AKP52570.1"/>
    </source>
</evidence>
<proteinExistence type="predicted"/>